<dbReference type="Pfam" id="PF03706">
    <property type="entry name" value="LPG_synthase_TM"/>
    <property type="match status" value="1"/>
</dbReference>
<dbReference type="STRING" id="579105.SAMN04488096_10560"/>
<evidence type="ECO:0000313" key="8">
    <source>
        <dbReference type="Proteomes" id="UP000184225"/>
    </source>
</evidence>
<reference evidence="7 8" key="1">
    <citation type="submission" date="2016-11" db="EMBL/GenBank/DDBJ databases">
        <authorList>
            <person name="Jaros S."/>
            <person name="Januszkiewicz K."/>
            <person name="Wedrychowicz H."/>
        </authorList>
    </citation>
    <scope>NUCLEOTIDE SEQUENCE [LARGE SCALE GENOMIC DNA]</scope>
    <source>
        <strain evidence="7 8">DSM 21425</strain>
    </source>
</reference>
<evidence type="ECO:0000256" key="1">
    <source>
        <dbReference type="ARBA" id="ARBA00004651"/>
    </source>
</evidence>
<evidence type="ECO:0000256" key="4">
    <source>
        <dbReference type="ARBA" id="ARBA00022989"/>
    </source>
</evidence>
<sequence length="306" mass="34518">MLGVFFVIYSFQSATPEERQILWRNIKQANPLWIGLSLIFGVFSHLSRAYRWKYLLQPLGYKVKLSNSFMAVMAGYLANLGIPRSGEVLRGATVASYENIPFQKVFGTIISERVADLIMLLLVIMLALFFQYDLLFFFFNEYNINPILSLTALIFLIFIGIYTLKLIKGSKSNKLAKLRNFLNGILEGVTSIFRIKNTAAFLIHTVFIWVMYIAMFWIIKFAVPGTENLSFSYILIAFIVGSFAISLTNGGIGVFPIAIGAILIFFEVPQQDGEAFGWLVWGSQTLLNVVLGSLSLLFLPLLNKIK</sequence>
<feature type="transmembrane region" description="Helical" evidence="6">
    <location>
        <begin position="235"/>
        <end position="266"/>
    </location>
</feature>
<keyword evidence="4 6" id="KW-1133">Transmembrane helix</keyword>
<dbReference type="EMBL" id="FQYY01000005">
    <property type="protein sequence ID" value="SHI84162.1"/>
    <property type="molecule type" value="Genomic_DNA"/>
</dbReference>
<keyword evidence="8" id="KW-1185">Reference proteome</keyword>
<evidence type="ECO:0008006" key="9">
    <source>
        <dbReference type="Google" id="ProtNLM"/>
    </source>
</evidence>
<name>A0A1M6EFA8_9FLAO</name>
<evidence type="ECO:0000313" key="7">
    <source>
        <dbReference type="EMBL" id="SHI84162.1"/>
    </source>
</evidence>
<dbReference type="RefSeq" id="WP_073151002.1">
    <property type="nucleotide sequence ID" value="NZ_FQYY01000005.1"/>
</dbReference>
<proteinExistence type="predicted"/>
<keyword evidence="5 6" id="KW-0472">Membrane</keyword>
<evidence type="ECO:0000256" key="6">
    <source>
        <dbReference type="SAM" id="Phobius"/>
    </source>
</evidence>
<dbReference type="AlphaFoldDB" id="A0A1M6EFA8"/>
<evidence type="ECO:0000256" key="5">
    <source>
        <dbReference type="ARBA" id="ARBA00023136"/>
    </source>
</evidence>
<dbReference type="NCBIfam" id="TIGR00374">
    <property type="entry name" value="flippase-like domain"/>
    <property type="match status" value="1"/>
</dbReference>
<feature type="transmembrane region" description="Helical" evidence="6">
    <location>
        <begin position="201"/>
        <end position="223"/>
    </location>
</feature>
<dbReference type="Proteomes" id="UP000184225">
    <property type="component" value="Unassembled WGS sequence"/>
</dbReference>
<accession>A0A1M6EFA8</accession>
<dbReference type="GO" id="GO:0005886">
    <property type="term" value="C:plasma membrane"/>
    <property type="evidence" value="ECO:0007669"/>
    <property type="project" value="UniProtKB-SubCell"/>
</dbReference>
<evidence type="ECO:0000256" key="3">
    <source>
        <dbReference type="ARBA" id="ARBA00022692"/>
    </source>
</evidence>
<feature type="transmembrane region" description="Helical" evidence="6">
    <location>
        <begin position="144"/>
        <end position="164"/>
    </location>
</feature>
<dbReference type="PANTHER" id="PTHR39087:SF2">
    <property type="entry name" value="UPF0104 MEMBRANE PROTEIN MJ1595"/>
    <property type="match status" value="1"/>
</dbReference>
<comment type="subcellular location">
    <subcellularLocation>
        <location evidence="1">Cell membrane</location>
        <topology evidence="1">Multi-pass membrane protein</topology>
    </subcellularLocation>
</comment>
<feature type="transmembrane region" description="Helical" evidence="6">
    <location>
        <begin position="32"/>
        <end position="50"/>
    </location>
</feature>
<evidence type="ECO:0000256" key="2">
    <source>
        <dbReference type="ARBA" id="ARBA00022475"/>
    </source>
</evidence>
<gene>
    <name evidence="7" type="ORF">SAMN04488096_10560</name>
</gene>
<keyword evidence="3 6" id="KW-0812">Transmembrane</keyword>
<keyword evidence="2" id="KW-1003">Cell membrane</keyword>
<protein>
    <recommendedName>
        <fullName evidence="9">Lysylphosphatidylglycerol synthase TM region</fullName>
    </recommendedName>
</protein>
<dbReference type="InterPro" id="IPR022791">
    <property type="entry name" value="L-PG_synthase/AglD"/>
</dbReference>
<organism evidence="7 8">
    <name type="scientific">Mesonia phycicola</name>
    <dbReference type="NCBI Taxonomy" id="579105"/>
    <lineage>
        <taxon>Bacteria</taxon>
        <taxon>Pseudomonadati</taxon>
        <taxon>Bacteroidota</taxon>
        <taxon>Flavobacteriia</taxon>
        <taxon>Flavobacteriales</taxon>
        <taxon>Flavobacteriaceae</taxon>
        <taxon>Mesonia</taxon>
    </lineage>
</organism>
<feature type="transmembrane region" description="Helical" evidence="6">
    <location>
        <begin position="114"/>
        <end position="132"/>
    </location>
</feature>
<feature type="transmembrane region" description="Helical" evidence="6">
    <location>
        <begin position="278"/>
        <end position="302"/>
    </location>
</feature>
<dbReference type="OrthoDB" id="9812094at2"/>
<dbReference type="PANTHER" id="PTHR39087">
    <property type="entry name" value="UPF0104 MEMBRANE PROTEIN MJ1595"/>
    <property type="match status" value="1"/>
</dbReference>